<dbReference type="InterPro" id="IPR050736">
    <property type="entry name" value="Sensor_HK_Regulatory"/>
</dbReference>
<dbReference type="SUPFAM" id="SSF55874">
    <property type="entry name" value="ATPase domain of HSP90 chaperone/DNA topoisomerase II/histidine kinase"/>
    <property type="match status" value="1"/>
</dbReference>
<dbReference type="InterPro" id="IPR005467">
    <property type="entry name" value="His_kinase_dom"/>
</dbReference>
<dbReference type="InterPro" id="IPR036890">
    <property type="entry name" value="HATPase_C_sf"/>
</dbReference>
<evidence type="ECO:0000256" key="6">
    <source>
        <dbReference type="ARBA" id="ARBA00023012"/>
    </source>
</evidence>
<dbReference type="AlphaFoldDB" id="A0A483CTX0"/>
<keyword evidence="10" id="KW-1185">Reference proteome</keyword>
<dbReference type="SUPFAM" id="SSF47384">
    <property type="entry name" value="Homodimeric domain of signal transducing histidine kinase"/>
    <property type="match status" value="1"/>
</dbReference>
<dbReference type="Proteomes" id="UP000292580">
    <property type="component" value="Unassembled WGS sequence"/>
</dbReference>
<evidence type="ECO:0000256" key="3">
    <source>
        <dbReference type="ARBA" id="ARBA00022553"/>
    </source>
</evidence>
<evidence type="ECO:0000256" key="7">
    <source>
        <dbReference type="SAM" id="Phobius"/>
    </source>
</evidence>
<evidence type="ECO:0000256" key="5">
    <source>
        <dbReference type="ARBA" id="ARBA00022777"/>
    </source>
</evidence>
<feature type="transmembrane region" description="Helical" evidence="7">
    <location>
        <begin position="48"/>
        <end position="65"/>
    </location>
</feature>
<sequence>MALWGSAGEYGMFSVNPYRMRKIGVYGLLATILGLILAYSLLSAAGVAFSYLYYIPLVVVATIFSNRSIWTAAALSLGYAAVTLFLAIGGYIFDPVLVFLFTLLYLWGMAGVTLFTPPDAVSGGKRPDLAGLFGLDPGSLLITHADTQFCDLLGRRRDEVAGLPLSSIWLDEPGRTAFCGMLGRGVEVSNYEACLYGRDGKSVPVLLSGKPGMLEFQCSALDLGSLETFVQAQNSADEVKKRLSEEEMRRMDFFKTAAHELRTPLQPVLGYLYLLTEDRERYGISEETGRMLKVCLDNIQRERSIVNRMLELSLLDAGRVICTSAEIGLGDIVREVIAAHDLASSARITMDVGEDVCLRVNRDQFYLIMESLILNAVQYNDDPRLITVGYREDAACQYVSVTDNGIGIDPVKIGAIFEPFYLGDEEKLSRSYNRMGLGLPIAERYARLNNGKIQVESTPGMGSTFTVVLHRGRDDAA</sequence>
<dbReference type="InterPro" id="IPR004358">
    <property type="entry name" value="Sig_transdc_His_kin-like_C"/>
</dbReference>
<dbReference type="InterPro" id="IPR003594">
    <property type="entry name" value="HATPase_dom"/>
</dbReference>
<keyword evidence="4" id="KW-0808">Transferase</keyword>
<keyword evidence="3" id="KW-0597">Phosphoprotein</keyword>
<dbReference type="InterPro" id="IPR036097">
    <property type="entry name" value="HisK_dim/P_sf"/>
</dbReference>
<dbReference type="InterPro" id="IPR000014">
    <property type="entry name" value="PAS"/>
</dbReference>
<dbReference type="EC" id="2.7.13.3" evidence="2"/>
<evidence type="ECO:0000256" key="2">
    <source>
        <dbReference type="ARBA" id="ARBA00012438"/>
    </source>
</evidence>
<reference evidence="9 10" key="1">
    <citation type="submission" date="2017-11" db="EMBL/GenBank/DDBJ databases">
        <title>Isolation and Characterization of Methanofollis Species from Methane Seep Offshore SW Taiwan.</title>
        <authorList>
            <person name="Teng N.-H."/>
            <person name="Lai M.-C."/>
            <person name="Chen S.-C."/>
        </authorList>
    </citation>
    <scope>NUCLEOTIDE SEQUENCE [LARGE SCALE GENOMIC DNA]</scope>
    <source>
        <strain evidence="9 10">FWC-SCC2</strain>
    </source>
</reference>
<feature type="domain" description="Histidine kinase" evidence="8">
    <location>
        <begin position="256"/>
        <end position="473"/>
    </location>
</feature>
<dbReference type="PANTHER" id="PTHR43711:SF26">
    <property type="entry name" value="SENSOR HISTIDINE KINASE RCSC"/>
    <property type="match status" value="1"/>
</dbReference>
<accession>A0A483CTX0</accession>
<dbReference type="InterPro" id="IPR003661">
    <property type="entry name" value="HisK_dim/P_dom"/>
</dbReference>
<dbReference type="Pfam" id="PF02518">
    <property type="entry name" value="HATPase_c"/>
    <property type="match status" value="1"/>
</dbReference>
<dbReference type="Gene3D" id="3.30.565.10">
    <property type="entry name" value="Histidine kinase-like ATPase, C-terminal domain"/>
    <property type="match status" value="1"/>
</dbReference>
<dbReference type="SMART" id="SM00387">
    <property type="entry name" value="HATPase_c"/>
    <property type="match status" value="1"/>
</dbReference>
<dbReference type="Gene3D" id="1.10.287.130">
    <property type="match status" value="1"/>
</dbReference>
<dbReference type="PANTHER" id="PTHR43711">
    <property type="entry name" value="TWO-COMPONENT HISTIDINE KINASE"/>
    <property type="match status" value="1"/>
</dbReference>
<dbReference type="SMART" id="SM00388">
    <property type="entry name" value="HisKA"/>
    <property type="match status" value="1"/>
</dbReference>
<dbReference type="PRINTS" id="PR00344">
    <property type="entry name" value="BCTRLSENSOR"/>
</dbReference>
<dbReference type="CDD" id="cd00075">
    <property type="entry name" value="HATPase"/>
    <property type="match status" value="1"/>
</dbReference>
<proteinExistence type="predicted"/>
<keyword evidence="6" id="KW-0902">Two-component regulatory system</keyword>
<feature type="transmembrane region" description="Helical" evidence="7">
    <location>
        <begin position="98"/>
        <end position="116"/>
    </location>
</feature>
<organism evidence="9 10">
    <name type="scientific">Methanofollis fontis</name>
    <dbReference type="NCBI Taxonomy" id="2052832"/>
    <lineage>
        <taxon>Archaea</taxon>
        <taxon>Methanobacteriati</taxon>
        <taxon>Methanobacteriota</taxon>
        <taxon>Stenosarchaea group</taxon>
        <taxon>Methanomicrobia</taxon>
        <taxon>Methanomicrobiales</taxon>
        <taxon>Methanomicrobiaceae</taxon>
        <taxon>Methanofollis</taxon>
    </lineage>
</organism>
<comment type="caution">
    <text evidence="9">The sequence shown here is derived from an EMBL/GenBank/DDBJ whole genome shotgun (WGS) entry which is preliminary data.</text>
</comment>
<evidence type="ECO:0000259" key="8">
    <source>
        <dbReference type="PROSITE" id="PS50109"/>
    </source>
</evidence>
<keyword evidence="7" id="KW-0812">Transmembrane</keyword>
<gene>
    <name evidence="9" type="ORF">CUJ86_06140</name>
</gene>
<evidence type="ECO:0000256" key="4">
    <source>
        <dbReference type="ARBA" id="ARBA00022679"/>
    </source>
</evidence>
<dbReference type="PROSITE" id="PS50109">
    <property type="entry name" value="HIS_KIN"/>
    <property type="match status" value="1"/>
</dbReference>
<feature type="transmembrane region" description="Helical" evidence="7">
    <location>
        <begin position="23"/>
        <end position="42"/>
    </location>
</feature>
<dbReference type="InterPro" id="IPR035965">
    <property type="entry name" value="PAS-like_dom_sf"/>
</dbReference>
<evidence type="ECO:0000313" key="9">
    <source>
        <dbReference type="EMBL" id="TAJ44863.1"/>
    </source>
</evidence>
<dbReference type="GO" id="GO:0000155">
    <property type="term" value="F:phosphorelay sensor kinase activity"/>
    <property type="evidence" value="ECO:0007669"/>
    <property type="project" value="InterPro"/>
</dbReference>
<evidence type="ECO:0000256" key="1">
    <source>
        <dbReference type="ARBA" id="ARBA00000085"/>
    </source>
</evidence>
<comment type="catalytic activity">
    <reaction evidence="1">
        <text>ATP + protein L-histidine = ADP + protein N-phospho-L-histidine.</text>
        <dbReference type="EC" id="2.7.13.3"/>
    </reaction>
</comment>
<evidence type="ECO:0000313" key="10">
    <source>
        <dbReference type="Proteomes" id="UP000292580"/>
    </source>
</evidence>
<feature type="transmembrane region" description="Helical" evidence="7">
    <location>
        <begin position="72"/>
        <end position="92"/>
    </location>
</feature>
<keyword evidence="7" id="KW-1133">Transmembrane helix</keyword>
<dbReference type="EMBL" id="PGCL01000002">
    <property type="protein sequence ID" value="TAJ44863.1"/>
    <property type="molecule type" value="Genomic_DNA"/>
</dbReference>
<keyword evidence="5" id="KW-0418">Kinase</keyword>
<dbReference type="Pfam" id="PF00512">
    <property type="entry name" value="HisKA"/>
    <property type="match status" value="1"/>
</dbReference>
<name>A0A483CTX0_9EURY</name>
<dbReference type="CDD" id="cd00130">
    <property type="entry name" value="PAS"/>
    <property type="match status" value="1"/>
</dbReference>
<keyword evidence="7" id="KW-0472">Membrane</keyword>
<dbReference type="SUPFAM" id="SSF55785">
    <property type="entry name" value="PYP-like sensor domain (PAS domain)"/>
    <property type="match status" value="1"/>
</dbReference>
<dbReference type="CDD" id="cd00082">
    <property type="entry name" value="HisKA"/>
    <property type="match status" value="1"/>
</dbReference>
<protein>
    <recommendedName>
        <fullName evidence="2">histidine kinase</fullName>
        <ecNumber evidence="2">2.7.13.3</ecNumber>
    </recommendedName>
</protein>